<accession>A0A7X5Y2Z0</accession>
<organism evidence="1 2">
    <name type="scientific">Sphingomonas trueperi</name>
    <dbReference type="NCBI Taxonomy" id="53317"/>
    <lineage>
        <taxon>Bacteria</taxon>
        <taxon>Pseudomonadati</taxon>
        <taxon>Pseudomonadota</taxon>
        <taxon>Alphaproteobacteria</taxon>
        <taxon>Sphingomonadales</taxon>
        <taxon>Sphingomonadaceae</taxon>
        <taxon>Sphingomonas</taxon>
    </lineage>
</organism>
<name>A0A7X5Y2Z0_9SPHN</name>
<dbReference type="AlphaFoldDB" id="A0A7X5Y2Z0"/>
<dbReference type="Proteomes" id="UP000531251">
    <property type="component" value="Unassembled WGS sequence"/>
</dbReference>
<comment type="caution">
    <text evidence="1">The sequence shown here is derived from an EMBL/GenBank/DDBJ whole genome shotgun (WGS) entry which is preliminary data.</text>
</comment>
<keyword evidence="2" id="KW-1185">Reference proteome</keyword>
<evidence type="ECO:0000313" key="1">
    <source>
        <dbReference type="EMBL" id="NJB99507.1"/>
    </source>
</evidence>
<sequence length="31" mass="3573">MQSNARQSLYGEVTARIITELEQGRLPWVEP</sequence>
<protein>
    <submittedName>
        <fullName evidence="1">Antirestriction protein ArdC</fullName>
    </submittedName>
</protein>
<gene>
    <name evidence="1" type="ORF">GGR89_003851</name>
</gene>
<proteinExistence type="predicted"/>
<dbReference type="EMBL" id="JAATJB010000016">
    <property type="protein sequence ID" value="NJB99507.1"/>
    <property type="molecule type" value="Genomic_DNA"/>
</dbReference>
<evidence type="ECO:0000313" key="2">
    <source>
        <dbReference type="Proteomes" id="UP000531251"/>
    </source>
</evidence>
<reference evidence="1 2" key="1">
    <citation type="submission" date="2020-03" db="EMBL/GenBank/DDBJ databases">
        <title>Genomic Encyclopedia of Type Strains, Phase IV (KMG-IV): sequencing the most valuable type-strain genomes for metagenomic binning, comparative biology and taxonomic classification.</title>
        <authorList>
            <person name="Goeker M."/>
        </authorList>
    </citation>
    <scope>NUCLEOTIDE SEQUENCE [LARGE SCALE GENOMIC DNA]</scope>
    <source>
        <strain evidence="1 2">DSM 7225</strain>
    </source>
</reference>